<keyword evidence="3" id="KW-1185">Reference proteome</keyword>
<feature type="domain" description="L27" evidence="1">
    <location>
        <begin position="46"/>
        <end position="106"/>
    </location>
</feature>
<evidence type="ECO:0000259" key="1">
    <source>
        <dbReference type="PROSITE" id="PS51022"/>
    </source>
</evidence>
<dbReference type="InterPro" id="IPR015132">
    <property type="entry name" value="L27_2"/>
</dbReference>
<sequence>MFIPSSLLPVSGEVRTSAALINFRRTDFALIHRVGGTMYENVPAVSALERQQVLQALERLQAKLLQREEHTHSERLGALRDALHSPLLSHILTLQHSIKQLRDQVRTG</sequence>
<dbReference type="Proteomes" id="UP001152803">
    <property type="component" value="Unassembled WGS sequence"/>
</dbReference>
<dbReference type="PROSITE" id="PS51022">
    <property type="entry name" value="L27"/>
    <property type="match status" value="1"/>
</dbReference>
<dbReference type="EMBL" id="JAFJMO010000004">
    <property type="protein sequence ID" value="KAJ8278749.1"/>
    <property type="molecule type" value="Genomic_DNA"/>
</dbReference>
<dbReference type="AlphaFoldDB" id="A0A9Q1I2H9"/>
<reference evidence="2" key="1">
    <citation type="journal article" date="2023" name="Science">
        <title>Genome structures resolve the early diversification of teleost fishes.</title>
        <authorList>
            <person name="Parey E."/>
            <person name="Louis A."/>
            <person name="Montfort J."/>
            <person name="Bouchez O."/>
            <person name="Roques C."/>
            <person name="Iampietro C."/>
            <person name="Lluch J."/>
            <person name="Castinel A."/>
            <person name="Donnadieu C."/>
            <person name="Desvignes T."/>
            <person name="Floi Bucao C."/>
            <person name="Jouanno E."/>
            <person name="Wen M."/>
            <person name="Mejri S."/>
            <person name="Dirks R."/>
            <person name="Jansen H."/>
            <person name="Henkel C."/>
            <person name="Chen W.J."/>
            <person name="Zahm M."/>
            <person name="Cabau C."/>
            <person name="Klopp C."/>
            <person name="Thompson A.W."/>
            <person name="Robinson-Rechavi M."/>
            <person name="Braasch I."/>
            <person name="Lecointre G."/>
            <person name="Bobe J."/>
            <person name="Postlethwait J.H."/>
            <person name="Berthelot C."/>
            <person name="Roest Crollius H."/>
            <person name="Guiguen Y."/>
        </authorList>
    </citation>
    <scope>NUCLEOTIDE SEQUENCE</scope>
    <source>
        <strain evidence="2">Concon-B</strain>
    </source>
</reference>
<dbReference type="Gene3D" id="1.10.287.650">
    <property type="entry name" value="L27 domain"/>
    <property type="match status" value="1"/>
</dbReference>
<gene>
    <name evidence="2" type="ORF">COCON_G00058150</name>
</gene>
<dbReference type="InterPro" id="IPR036892">
    <property type="entry name" value="L27_dom_sf"/>
</dbReference>
<proteinExistence type="predicted"/>
<name>A0A9Q1I2H9_CONCO</name>
<dbReference type="OrthoDB" id="6022711at2759"/>
<dbReference type="Pfam" id="PF09045">
    <property type="entry name" value="L27_2"/>
    <property type="match status" value="1"/>
</dbReference>
<organism evidence="2 3">
    <name type="scientific">Conger conger</name>
    <name type="common">Conger eel</name>
    <name type="synonym">Muraena conger</name>
    <dbReference type="NCBI Taxonomy" id="82655"/>
    <lineage>
        <taxon>Eukaryota</taxon>
        <taxon>Metazoa</taxon>
        <taxon>Chordata</taxon>
        <taxon>Craniata</taxon>
        <taxon>Vertebrata</taxon>
        <taxon>Euteleostomi</taxon>
        <taxon>Actinopterygii</taxon>
        <taxon>Neopterygii</taxon>
        <taxon>Teleostei</taxon>
        <taxon>Anguilliformes</taxon>
        <taxon>Congridae</taxon>
        <taxon>Conger</taxon>
    </lineage>
</organism>
<evidence type="ECO:0000313" key="2">
    <source>
        <dbReference type="EMBL" id="KAJ8278749.1"/>
    </source>
</evidence>
<comment type="caution">
    <text evidence="2">The sequence shown here is derived from an EMBL/GenBank/DDBJ whole genome shotgun (WGS) entry which is preliminary data.</text>
</comment>
<accession>A0A9Q1I2H9</accession>
<dbReference type="InterPro" id="IPR004172">
    <property type="entry name" value="L27_dom"/>
</dbReference>
<evidence type="ECO:0000313" key="3">
    <source>
        <dbReference type="Proteomes" id="UP001152803"/>
    </source>
</evidence>
<protein>
    <recommendedName>
        <fullName evidence="1">L27 domain-containing protein</fullName>
    </recommendedName>
</protein>
<dbReference type="SUPFAM" id="SSF101288">
    <property type="entry name" value="L27 domain"/>
    <property type="match status" value="1"/>
</dbReference>